<accession>A0A915HH62</accession>
<keyword evidence="1" id="KW-1185">Reference proteome</keyword>
<organism evidence="1 2">
    <name type="scientific">Romanomermis culicivorax</name>
    <name type="common">Nematode worm</name>
    <dbReference type="NCBI Taxonomy" id="13658"/>
    <lineage>
        <taxon>Eukaryota</taxon>
        <taxon>Metazoa</taxon>
        <taxon>Ecdysozoa</taxon>
        <taxon>Nematoda</taxon>
        <taxon>Enoplea</taxon>
        <taxon>Dorylaimia</taxon>
        <taxon>Mermithida</taxon>
        <taxon>Mermithoidea</taxon>
        <taxon>Mermithidae</taxon>
        <taxon>Romanomermis</taxon>
    </lineage>
</organism>
<dbReference type="AlphaFoldDB" id="A0A915HH62"/>
<dbReference type="WBParaSite" id="nRc.2.0.1.t00656-RA">
    <property type="protein sequence ID" value="nRc.2.0.1.t00656-RA"/>
    <property type="gene ID" value="nRc.2.0.1.g00656"/>
</dbReference>
<name>A0A915HH62_ROMCU</name>
<protein>
    <submittedName>
        <fullName evidence="2">Uncharacterized protein</fullName>
    </submittedName>
</protein>
<evidence type="ECO:0000313" key="2">
    <source>
        <dbReference type="WBParaSite" id="nRc.2.0.1.t00656-RA"/>
    </source>
</evidence>
<dbReference type="Proteomes" id="UP000887565">
    <property type="component" value="Unplaced"/>
</dbReference>
<reference evidence="2" key="1">
    <citation type="submission" date="2022-11" db="UniProtKB">
        <authorList>
            <consortium name="WormBaseParasite"/>
        </authorList>
    </citation>
    <scope>IDENTIFICATION</scope>
</reference>
<evidence type="ECO:0000313" key="1">
    <source>
        <dbReference type="Proteomes" id="UP000887565"/>
    </source>
</evidence>
<sequence>MTEILTYEVFVWKKTMTKKDGPREKQSSKENSQSFALRSKVYFSKNYVTTIQPCGLDSGDEELATVGVRP</sequence>
<proteinExistence type="predicted"/>